<keyword evidence="10" id="KW-0479">Metal-binding</keyword>
<dbReference type="PRINTS" id="PR00344">
    <property type="entry name" value="BCTRLSENSOR"/>
</dbReference>
<feature type="compositionally biased region" description="Low complexity" evidence="19">
    <location>
        <begin position="378"/>
        <end position="399"/>
    </location>
</feature>
<dbReference type="Gene3D" id="3.30.565.10">
    <property type="entry name" value="Histidine kinase-like ATPase, C-terminal domain"/>
    <property type="match status" value="1"/>
</dbReference>
<feature type="compositionally biased region" description="Pro residues" evidence="19">
    <location>
        <begin position="400"/>
        <end position="409"/>
    </location>
</feature>
<feature type="transmembrane region" description="Helical" evidence="20">
    <location>
        <begin position="25"/>
        <end position="44"/>
    </location>
</feature>
<dbReference type="Gene3D" id="1.20.5.1930">
    <property type="match status" value="1"/>
</dbReference>
<dbReference type="PANTHER" id="PTHR24421">
    <property type="entry name" value="NITRATE/NITRITE SENSOR PROTEIN NARX-RELATED"/>
    <property type="match status" value="1"/>
</dbReference>
<evidence type="ECO:0000256" key="1">
    <source>
        <dbReference type="ARBA" id="ARBA00000085"/>
    </source>
</evidence>
<reference evidence="23" key="1">
    <citation type="journal article" date="2019" name="Int. J. Syst. Evol. Microbiol.">
        <title>The Global Catalogue of Microorganisms (GCM) 10K type strain sequencing project: providing services to taxonomists for standard genome sequencing and annotation.</title>
        <authorList>
            <consortium name="The Broad Institute Genomics Platform"/>
            <consortium name="The Broad Institute Genome Sequencing Center for Infectious Disease"/>
            <person name="Wu L."/>
            <person name="Ma J."/>
        </authorList>
    </citation>
    <scope>NUCLEOTIDE SEQUENCE [LARGE SCALE GENOMIC DNA]</scope>
    <source>
        <strain evidence="23">JCM 30346</strain>
    </source>
</reference>
<keyword evidence="9" id="KW-0808">Transferase</keyword>
<evidence type="ECO:0000256" key="19">
    <source>
        <dbReference type="SAM" id="MobiDB-lite"/>
    </source>
</evidence>
<keyword evidence="13" id="KW-0067">ATP-binding</keyword>
<dbReference type="InterPro" id="IPR050482">
    <property type="entry name" value="Sensor_HK_TwoCompSys"/>
</dbReference>
<keyword evidence="20" id="KW-0472">Membrane</keyword>
<feature type="transmembrane region" description="Helical" evidence="20">
    <location>
        <begin position="51"/>
        <end position="70"/>
    </location>
</feature>
<keyword evidence="15" id="KW-0902">Two-component regulatory system</keyword>
<keyword evidence="6" id="KW-0004">4Fe-4S</keyword>
<dbReference type="InterPro" id="IPR036890">
    <property type="entry name" value="HATPase_C_sf"/>
</dbReference>
<dbReference type="PROSITE" id="PS50109">
    <property type="entry name" value="HIS_KIN"/>
    <property type="match status" value="1"/>
</dbReference>
<evidence type="ECO:0000256" key="18">
    <source>
        <dbReference type="ARBA" id="ARBA00030800"/>
    </source>
</evidence>
<evidence type="ECO:0000256" key="2">
    <source>
        <dbReference type="ARBA" id="ARBA00001966"/>
    </source>
</evidence>
<dbReference type="EC" id="2.7.13.3" evidence="4"/>
<keyword evidence="16" id="KW-0411">Iron-sulfur</keyword>
<evidence type="ECO:0000256" key="12">
    <source>
        <dbReference type="ARBA" id="ARBA00022777"/>
    </source>
</evidence>
<evidence type="ECO:0000256" key="9">
    <source>
        <dbReference type="ARBA" id="ARBA00022679"/>
    </source>
</evidence>
<accession>A0ABW1ND10</accession>
<dbReference type="InterPro" id="IPR005467">
    <property type="entry name" value="His_kinase_dom"/>
</dbReference>
<dbReference type="GO" id="GO:0016301">
    <property type="term" value="F:kinase activity"/>
    <property type="evidence" value="ECO:0007669"/>
    <property type="project" value="UniProtKB-KW"/>
</dbReference>
<comment type="cofactor">
    <cofactor evidence="2">
        <name>[4Fe-4S] cluster</name>
        <dbReference type="ChEBI" id="CHEBI:49883"/>
    </cofactor>
</comment>
<proteinExistence type="predicted"/>
<dbReference type="Pfam" id="PF02518">
    <property type="entry name" value="HATPase_c"/>
    <property type="match status" value="1"/>
</dbReference>
<keyword evidence="20" id="KW-1133">Transmembrane helix</keyword>
<evidence type="ECO:0000313" key="22">
    <source>
        <dbReference type="EMBL" id="MFC6081229.1"/>
    </source>
</evidence>
<evidence type="ECO:0000256" key="20">
    <source>
        <dbReference type="SAM" id="Phobius"/>
    </source>
</evidence>
<keyword evidence="7" id="KW-0963">Cytoplasm</keyword>
<evidence type="ECO:0000256" key="3">
    <source>
        <dbReference type="ARBA" id="ARBA00004496"/>
    </source>
</evidence>
<feature type="transmembrane region" description="Helical" evidence="20">
    <location>
        <begin position="109"/>
        <end position="142"/>
    </location>
</feature>
<keyword evidence="12 22" id="KW-0418">Kinase</keyword>
<evidence type="ECO:0000256" key="16">
    <source>
        <dbReference type="ARBA" id="ARBA00023014"/>
    </source>
</evidence>
<keyword evidence="20" id="KW-0812">Transmembrane</keyword>
<comment type="catalytic activity">
    <reaction evidence="1">
        <text>ATP + protein L-histidine = ADP + protein N-phospho-L-histidine.</text>
        <dbReference type="EC" id="2.7.13.3"/>
    </reaction>
</comment>
<keyword evidence="14" id="KW-0408">Iron</keyword>
<name>A0ABW1ND10_9ACTN</name>
<feature type="transmembrane region" description="Helical" evidence="20">
    <location>
        <begin position="82"/>
        <end position="102"/>
    </location>
</feature>
<evidence type="ECO:0000259" key="21">
    <source>
        <dbReference type="PROSITE" id="PS50109"/>
    </source>
</evidence>
<evidence type="ECO:0000256" key="10">
    <source>
        <dbReference type="ARBA" id="ARBA00022723"/>
    </source>
</evidence>
<evidence type="ECO:0000256" key="6">
    <source>
        <dbReference type="ARBA" id="ARBA00022485"/>
    </source>
</evidence>
<evidence type="ECO:0000256" key="8">
    <source>
        <dbReference type="ARBA" id="ARBA00022553"/>
    </source>
</evidence>
<dbReference type="InterPro" id="IPR004358">
    <property type="entry name" value="Sig_transdc_His_kin-like_C"/>
</dbReference>
<keyword evidence="23" id="KW-1185">Reference proteome</keyword>
<dbReference type="Proteomes" id="UP001596137">
    <property type="component" value="Unassembled WGS sequence"/>
</dbReference>
<keyword evidence="8" id="KW-0597">Phosphoprotein</keyword>
<organism evidence="22 23">
    <name type="scientific">Sphaerisporangium aureirubrum</name>
    <dbReference type="NCBI Taxonomy" id="1544736"/>
    <lineage>
        <taxon>Bacteria</taxon>
        <taxon>Bacillati</taxon>
        <taxon>Actinomycetota</taxon>
        <taxon>Actinomycetes</taxon>
        <taxon>Streptosporangiales</taxon>
        <taxon>Streptosporangiaceae</taxon>
        <taxon>Sphaerisporangium</taxon>
    </lineage>
</organism>
<evidence type="ECO:0000256" key="7">
    <source>
        <dbReference type="ARBA" id="ARBA00022490"/>
    </source>
</evidence>
<dbReference type="SUPFAM" id="SSF55874">
    <property type="entry name" value="ATPase domain of HSP90 chaperone/DNA topoisomerase II/histidine kinase"/>
    <property type="match status" value="1"/>
</dbReference>
<feature type="transmembrane region" description="Helical" evidence="20">
    <location>
        <begin position="154"/>
        <end position="177"/>
    </location>
</feature>
<evidence type="ECO:0000256" key="15">
    <source>
        <dbReference type="ARBA" id="ARBA00023012"/>
    </source>
</evidence>
<feature type="region of interest" description="Disordered" evidence="19">
    <location>
        <begin position="378"/>
        <end position="426"/>
    </location>
</feature>
<evidence type="ECO:0000313" key="23">
    <source>
        <dbReference type="Proteomes" id="UP001596137"/>
    </source>
</evidence>
<evidence type="ECO:0000256" key="11">
    <source>
        <dbReference type="ARBA" id="ARBA00022741"/>
    </source>
</evidence>
<gene>
    <name evidence="22" type="ORF">ACFP1K_08670</name>
</gene>
<feature type="domain" description="Histidine kinase" evidence="21">
    <location>
        <begin position="315"/>
        <end position="401"/>
    </location>
</feature>
<dbReference type="PANTHER" id="PTHR24421:SF10">
    <property type="entry name" value="NITRATE_NITRITE SENSOR PROTEIN NARQ"/>
    <property type="match status" value="1"/>
</dbReference>
<comment type="subcellular location">
    <subcellularLocation>
        <location evidence="3">Cytoplasm</location>
    </subcellularLocation>
</comment>
<evidence type="ECO:0000256" key="4">
    <source>
        <dbReference type="ARBA" id="ARBA00012438"/>
    </source>
</evidence>
<evidence type="ECO:0000256" key="14">
    <source>
        <dbReference type="ARBA" id="ARBA00023004"/>
    </source>
</evidence>
<dbReference type="EMBL" id="JBHSRF010000008">
    <property type="protein sequence ID" value="MFC6081229.1"/>
    <property type="molecule type" value="Genomic_DNA"/>
</dbReference>
<evidence type="ECO:0000256" key="5">
    <source>
        <dbReference type="ARBA" id="ARBA00017322"/>
    </source>
</evidence>
<keyword evidence="11" id="KW-0547">Nucleotide-binding</keyword>
<dbReference type="InterPro" id="IPR003594">
    <property type="entry name" value="HATPase_dom"/>
</dbReference>
<evidence type="ECO:0000256" key="13">
    <source>
        <dbReference type="ARBA" id="ARBA00022840"/>
    </source>
</evidence>
<dbReference type="RefSeq" id="WP_380748835.1">
    <property type="nucleotide sequence ID" value="NZ_JBHSRF010000008.1"/>
</dbReference>
<dbReference type="InterPro" id="IPR011712">
    <property type="entry name" value="Sig_transdc_His_kin_sub3_dim/P"/>
</dbReference>
<sequence length="426" mass="45016">MVTEAEPVPGPVVGRAPESGPPVPWVAPVLYAAVLAGGVYYELLGVDGPRAGRLAGFVGGLVALFAVDVWERRRYPTRTPAGVAVGLLCVRLALFVVVTAFDTAGVSRVLFVLVPFTAYFAFGRVAGVSLGAVSAVLLAAWFTVSAPGWWLDPAYLSDLLMFGLGLILALSMAAVAVSARQARARLEESHVRLTAYAGRVAELTTAMERHRLAREIHDSLGHHLTAIGIQLEKTSAFLDRDRAAAEQALADARWSAAQALAEVRQSVRALRAEGEPFSLSTALTDLVRHMDSSPSVTVRITGEESRYDPASLTALYRAAQESLTNARRHAAATHVTVSLSCGESEARLTVADDGRGLPASPPDGYGLRGMRERVRPLGGTVTLTGPPGTGTTVTVTIPRPGAPTDPPPRGEVMTGPRGAPRPEARR</sequence>
<comment type="function">
    <text evidence="17">Member of the two-component regulatory system NreB/NreC involved in the control of dissimilatory nitrate/nitrite reduction in response to oxygen. NreB functions as a direct oxygen sensor histidine kinase which is autophosphorylated, in the absence of oxygen, probably at the conserved histidine residue, and transfers its phosphate group probably to a conserved aspartate residue of NreC. NreB/NreC activates the expression of the nitrate (narGHJI) and nitrite (nir) reductase operons, as well as the putative nitrate transporter gene narT.</text>
</comment>
<dbReference type="CDD" id="cd16917">
    <property type="entry name" value="HATPase_UhpB-NarQ-NarX-like"/>
    <property type="match status" value="1"/>
</dbReference>
<dbReference type="Pfam" id="PF07730">
    <property type="entry name" value="HisKA_3"/>
    <property type="match status" value="1"/>
</dbReference>
<dbReference type="SMART" id="SM00387">
    <property type="entry name" value="HATPase_c"/>
    <property type="match status" value="1"/>
</dbReference>
<protein>
    <recommendedName>
        <fullName evidence="5">Oxygen sensor histidine kinase NreB</fullName>
        <ecNumber evidence="4">2.7.13.3</ecNumber>
    </recommendedName>
    <alternativeName>
        <fullName evidence="18">Nitrogen regulation protein B</fullName>
    </alternativeName>
</protein>
<evidence type="ECO:0000256" key="17">
    <source>
        <dbReference type="ARBA" id="ARBA00024827"/>
    </source>
</evidence>
<comment type="caution">
    <text evidence="22">The sequence shown here is derived from an EMBL/GenBank/DDBJ whole genome shotgun (WGS) entry which is preliminary data.</text>
</comment>